<dbReference type="Proteomes" id="UP001501624">
    <property type="component" value="Unassembled WGS sequence"/>
</dbReference>
<protein>
    <submittedName>
        <fullName evidence="3">Pyridoxamine 5'-phosphate oxidase family protein</fullName>
    </submittedName>
</protein>
<dbReference type="InterPro" id="IPR011576">
    <property type="entry name" value="Pyridox_Oxase_N"/>
</dbReference>
<organism evidence="3 4">
    <name type="scientific">Amycolatopsis tucumanensis</name>
    <dbReference type="NCBI Taxonomy" id="401106"/>
    <lineage>
        <taxon>Bacteria</taxon>
        <taxon>Bacillati</taxon>
        <taxon>Actinomycetota</taxon>
        <taxon>Actinomycetes</taxon>
        <taxon>Pseudonocardiales</taxon>
        <taxon>Pseudonocardiaceae</taxon>
        <taxon>Amycolatopsis</taxon>
    </lineage>
</organism>
<name>A0ABP7IH88_9PSEU</name>
<dbReference type="PANTHER" id="PTHR35176">
    <property type="entry name" value="HEME OXYGENASE HI_0854-RELATED"/>
    <property type="match status" value="1"/>
</dbReference>
<evidence type="ECO:0000313" key="3">
    <source>
        <dbReference type="EMBL" id="GAA3818345.1"/>
    </source>
</evidence>
<dbReference type="PANTHER" id="PTHR35176:SF6">
    <property type="entry name" value="HEME OXYGENASE HI_0854-RELATED"/>
    <property type="match status" value="1"/>
</dbReference>
<keyword evidence="1" id="KW-0560">Oxidoreductase</keyword>
<proteinExistence type="predicted"/>
<feature type="domain" description="Pyridoxamine 5'-phosphate oxidase N-terminal" evidence="2">
    <location>
        <begin position="48"/>
        <end position="135"/>
    </location>
</feature>
<keyword evidence="4" id="KW-1185">Reference proteome</keyword>
<evidence type="ECO:0000256" key="1">
    <source>
        <dbReference type="ARBA" id="ARBA00023002"/>
    </source>
</evidence>
<dbReference type="InterPro" id="IPR052019">
    <property type="entry name" value="F420H2_bilvrd_red/Heme_oxyg"/>
</dbReference>
<accession>A0ABP7IH88</accession>
<dbReference type="Pfam" id="PF01243">
    <property type="entry name" value="PNPOx_N"/>
    <property type="match status" value="1"/>
</dbReference>
<dbReference type="Gene3D" id="2.30.110.10">
    <property type="entry name" value="Electron Transport, Fmn-binding Protein, Chain A"/>
    <property type="match status" value="1"/>
</dbReference>
<comment type="caution">
    <text evidence="3">The sequence shown here is derived from an EMBL/GenBank/DDBJ whole genome shotgun (WGS) entry which is preliminary data.</text>
</comment>
<evidence type="ECO:0000259" key="2">
    <source>
        <dbReference type="Pfam" id="PF01243"/>
    </source>
</evidence>
<reference evidence="4" key="1">
    <citation type="journal article" date="2019" name="Int. J. Syst. Evol. Microbiol.">
        <title>The Global Catalogue of Microorganisms (GCM) 10K type strain sequencing project: providing services to taxonomists for standard genome sequencing and annotation.</title>
        <authorList>
            <consortium name="The Broad Institute Genomics Platform"/>
            <consortium name="The Broad Institute Genome Sequencing Center for Infectious Disease"/>
            <person name="Wu L."/>
            <person name="Ma J."/>
        </authorList>
    </citation>
    <scope>NUCLEOTIDE SEQUENCE [LARGE SCALE GENOMIC DNA]</scope>
    <source>
        <strain evidence="4">JCM 17017</strain>
    </source>
</reference>
<gene>
    <name evidence="3" type="ORF">GCM10022380_41340</name>
</gene>
<evidence type="ECO:0000313" key="4">
    <source>
        <dbReference type="Proteomes" id="UP001501624"/>
    </source>
</evidence>
<dbReference type="EMBL" id="BAABCM010000005">
    <property type="protein sequence ID" value="GAA3818345.1"/>
    <property type="molecule type" value="Genomic_DNA"/>
</dbReference>
<dbReference type="InterPro" id="IPR012349">
    <property type="entry name" value="Split_barrel_FMN-bd"/>
</dbReference>
<dbReference type="SUPFAM" id="SSF50475">
    <property type="entry name" value="FMN-binding split barrel"/>
    <property type="match status" value="1"/>
</dbReference>
<sequence length="179" mass="19547">MGEDGVGHGTHLSRAAVPARPVFVGAPCHTADVANWREFEEQAPALAAAVRERLTAAETHVLATLRRDGSPRVSGSEVDLREPELYIGSMWGARKARDLQRDGRFALHAFPSAEGDAKLSGVAIEITEKAVLDAIQGDMQPSHLFRLDLQQAVLTTVEGDKLVATTWWPGREVVRFERT</sequence>